<organism evidence="2 3">
    <name type="scientific">Glaciecola siphonariae</name>
    <dbReference type="NCBI Taxonomy" id="521012"/>
    <lineage>
        <taxon>Bacteria</taxon>
        <taxon>Pseudomonadati</taxon>
        <taxon>Pseudomonadota</taxon>
        <taxon>Gammaproteobacteria</taxon>
        <taxon>Alteromonadales</taxon>
        <taxon>Alteromonadaceae</taxon>
        <taxon>Glaciecola</taxon>
    </lineage>
</organism>
<feature type="region of interest" description="Disordered" evidence="1">
    <location>
        <begin position="21"/>
        <end position="63"/>
    </location>
</feature>
<sequence>MNGRIYDYNIGRFLSVDPFIQGTGSTSGPQANNGASNSSSQKTTETTDIGSTASKSKNEAGASQEDYSITISGTIENIEGNAYLGLLKSTISGLTFDIVYGELSSIPALRNDPEDRADIQAAKDQMGASFYATMLLSGNASKNVLKGVVKKGKFYEVLTEAVISGTSRSAHRKSANKAFADVLERDANFAQGINQVLGKDVLQHMRSGKSGLKNPPDTEWHHPKGNSGSMQLLRNEVHRDKNLQNTLHKDGTGGFADHFQN</sequence>
<evidence type="ECO:0000256" key="1">
    <source>
        <dbReference type="SAM" id="MobiDB-lite"/>
    </source>
</evidence>
<feature type="compositionally biased region" description="Polar residues" evidence="1">
    <location>
        <begin position="42"/>
        <end position="55"/>
    </location>
</feature>
<keyword evidence="3" id="KW-1185">Reference proteome</keyword>
<name>A0ABV9M071_9ALTE</name>
<reference evidence="3" key="1">
    <citation type="journal article" date="2019" name="Int. J. Syst. Evol. Microbiol.">
        <title>The Global Catalogue of Microorganisms (GCM) 10K type strain sequencing project: providing services to taxonomists for standard genome sequencing and annotation.</title>
        <authorList>
            <consortium name="The Broad Institute Genomics Platform"/>
            <consortium name="The Broad Institute Genome Sequencing Center for Infectious Disease"/>
            <person name="Wu L."/>
            <person name="Ma J."/>
        </authorList>
    </citation>
    <scope>NUCLEOTIDE SEQUENCE [LARGE SCALE GENOMIC DNA]</scope>
    <source>
        <strain evidence="3">KACC 12507</strain>
    </source>
</reference>
<dbReference type="RefSeq" id="WP_382410059.1">
    <property type="nucleotide sequence ID" value="NZ_JBHSGU010000014.1"/>
</dbReference>
<accession>A0ABV9M071</accession>
<protein>
    <submittedName>
        <fullName evidence="2">Uncharacterized protein</fullName>
    </submittedName>
</protein>
<evidence type="ECO:0000313" key="3">
    <source>
        <dbReference type="Proteomes" id="UP001595897"/>
    </source>
</evidence>
<proteinExistence type="predicted"/>
<feature type="region of interest" description="Disordered" evidence="1">
    <location>
        <begin position="206"/>
        <end position="229"/>
    </location>
</feature>
<dbReference type="Proteomes" id="UP001595897">
    <property type="component" value="Unassembled WGS sequence"/>
</dbReference>
<dbReference type="EMBL" id="JBHSGU010000014">
    <property type="protein sequence ID" value="MFC4701510.1"/>
    <property type="molecule type" value="Genomic_DNA"/>
</dbReference>
<evidence type="ECO:0000313" key="2">
    <source>
        <dbReference type="EMBL" id="MFC4701510.1"/>
    </source>
</evidence>
<gene>
    <name evidence="2" type="ORF">ACFO4O_15210</name>
</gene>
<comment type="caution">
    <text evidence="2">The sequence shown here is derived from an EMBL/GenBank/DDBJ whole genome shotgun (WGS) entry which is preliminary data.</text>
</comment>
<feature type="compositionally biased region" description="Low complexity" evidence="1">
    <location>
        <begin position="27"/>
        <end position="41"/>
    </location>
</feature>